<evidence type="ECO:0000313" key="14">
    <source>
        <dbReference type="EMBL" id="CAG2053679.1"/>
    </source>
</evidence>
<dbReference type="EMBL" id="CAJPIN010000588">
    <property type="protein sequence ID" value="CAG2053679.1"/>
    <property type="molecule type" value="Genomic_DNA"/>
</dbReference>
<keyword evidence="15" id="KW-1185">Reference proteome</keyword>
<dbReference type="Gene3D" id="3.10.490.20">
    <property type="match status" value="1"/>
</dbReference>
<name>A0ABN7NFW2_TIMPD</name>
<comment type="similarity">
    <text evidence="2">Belongs to the dynein heavy chain family.</text>
</comment>
<evidence type="ECO:0000259" key="13">
    <source>
        <dbReference type="SMART" id="SM00382"/>
    </source>
</evidence>
<dbReference type="InterPro" id="IPR054354">
    <property type="entry name" value="DYNC2H1-like_lid"/>
</dbReference>
<evidence type="ECO:0000256" key="10">
    <source>
        <dbReference type="ARBA" id="ARBA00023175"/>
    </source>
</evidence>
<dbReference type="InterPro" id="IPR042219">
    <property type="entry name" value="AAA_lid_11_sf"/>
</dbReference>
<dbReference type="InterPro" id="IPR027417">
    <property type="entry name" value="P-loop_NTPase"/>
</dbReference>
<dbReference type="InterPro" id="IPR041466">
    <property type="entry name" value="Dynein_AAA5_ext"/>
</dbReference>
<evidence type="ECO:0000313" key="15">
    <source>
        <dbReference type="Proteomes" id="UP001153148"/>
    </source>
</evidence>
<dbReference type="InterPro" id="IPR035699">
    <property type="entry name" value="AAA_6"/>
</dbReference>
<accession>A0ABN7NFW2</accession>
<dbReference type="InterPro" id="IPR004273">
    <property type="entry name" value="Dynein_heavy_D6_P-loop"/>
</dbReference>
<evidence type="ECO:0000256" key="12">
    <source>
        <dbReference type="SAM" id="Coils"/>
    </source>
</evidence>
<dbReference type="Gene3D" id="1.10.8.710">
    <property type="match status" value="1"/>
</dbReference>
<dbReference type="InterPro" id="IPR024317">
    <property type="entry name" value="Dynein_heavy_chain_D4_dom"/>
</dbReference>
<evidence type="ECO:0000256" key="1">
    <source>
        <dbReference type="ARBA" id="ARBA00004245"/>
    </source>
</evidence>
<dbReference type="SUPFAM" id="SSF52540">
    <property type="entry name" value="P-loop containing nucleoside triphosphate hydrolases"/>
    <property type="match status" value="4"/>
</dbReference>
<dbReference type="Proteomes" id="UP001153148">
    <property type="component" value="Unassembled WGS sequence"/>
</dbReference>
<dbReference type="PANTHER" id="PTHR46532">
    <property type="entry name" value="MALE FERTILITY FACTOR KL5"/>
    <property type="match status" value="1"/>
</dbReference>
<dbReference type="InterPro" id="IPR043157">
    <property type="entry name" value="Dynein_AAA1S"/>
</dbReference>
<dbReference type="Pfam" id="PF12774">
    <property type="entry name" value="AAA_6"/>
    <property type="match status" value="1"/>
</dbReference>
<dbReference type="InterPro" id="IPR043160">
    <property type="entry name" value="Dynein_C_barrel"/>
</dbReference>
<dbReference type="Gene3D" id="1.10.472.130">
    <property type="match status" value="1"/>
</dbReference>
<dbReference type="Gene3D" id="3.40.50.300">
    <property type="entry name" value="P-loop containing nucleotide triphosphate hydrolases"/>
    <property type="match status" value="6"/>
</dbReference>
<dbReference type="Pfam" id="PF17852">
    <property type="entry name" value="Dynein_AAA_lid"/>
    <property type="match status" value="1"/>
</dbReference>
<comment type="subcellular location">
    <subcellularLocation>
        <location evidence="1">Cytoplasm</location>
        <location evidence="1">Cytoskeleton</location>
    </subcellularLocation>
</comment>
<evidence type="ECO:0000256" key="7">
    <source>
        <dbReference type="ARBA" id="ARBA00022840"/>
    </source>
</evidence>
<evidence type="ECO:0000256" key="2">
    <source>
        <dbReference type="ARBA" id="ARBA00008887"/>
    </source>
</evidence>
<keyword evidence="9 12" id="KW-0175">Coiled coil</keyword>
<dbReference type="InterPro" id="IPR026983">
    <property type="entry name" value="DHC"/>
</dbReference>
<keyword evidence="5" id="KW-0677">Repeat</keyword>
<keyword evidence="11" id="KW-0206">Cytoskeleton</keyword>
<feature type="domain" description="AAA+ ATPase" evidence="13">
    <location>
        <begin position="274"/>
        <end position="425"/>
    </location>
</feature>
<keyword evidence="7" id="KW-0067">ATP-binding</keyword>
<dbReference type="Pfam" id="PF18199">
    <property type="entry name" value="Dynein_C"/>
    <property type="match status" value="2"/>
</dbReference>
<dbReference type="Gene3D" id="1.10.8.720">
    <property type="entry name" value="Region D6 of dynein motor"/>
    <property type="match status" value="1"/>
</dbReference>
<dbReference type="Pfam" id="PF22597">
    <property type="entry name" value="DYN_lid"/>
    <property type="match status" value="1"/>
</dbReference>
<keyword evidence="8" id="KW-0243">Dynein</keyword>
<dbReference type="Gene3D" id="6.10.140.1060">
    <property type="match status" value="1"/>
</dbReference>
<evidence type="ECO:0000256" key="8">
    <source>
        <dbReference type="ARBA" id="ARBA00023017"/>
    </source>
</evidence>
<evidence type="ECO:0000256" key="5">
    <source>
        <dbReference type="ARBA" id="ARBA00022737"/>
    </source>
</evidence>
<evidence type="ECO:0000256" key="6">
    <source>
        <dbReference type="ARBA" id="ARBA00022741"/>
    </source>
</evidence>
<dbReference type="SMART" id="SM00382">
    <property type="entry name" value="AAA"/>
    <property type="match status" value="3"/>
</dbReference>
<keyword evidence="4" id="KW-0493">Microtubule</keyword>
<dbReference type="Gene3D" id="1.10.8.1220">
    <property type="match status" value="1"/>
</dbReference>
<dbReference type="CDD" id="cd00009">
    <property type="entry name" value="AAA"/>
    <property type="match status" value="2"/>
</dbReference>
<comment type="caution">
    <text evidence="14">The sequence shown here is derived from an EMBL/GenBank/DDBJ whole genome shotgun (WGS) entry which is preliminary data.</text>
</comment>
<feature type="domain" description="AAA+ ATPase" evidence="13">
    <location>
        <begin position="643"/>
        <end position="793"/>
    </location>
</feature>
<keyword evidence="10" id="KW-0505">Motor protein</keyword>
<dbReference type="InterPro" id="IPR024743">
    <property type="entry name" value="Dynein_HC_stalk"/>
</dbReference>
<proteinExistence type="inferred from homology"/>
<feature type="domain" description="AAA+ ATPase" evidence="13">
    <location>
        <begin position="969"/>
        <end position="1126"/>
    </location>
</feature>
<dbReference type="Gene3D" id="1.20.1270.280">
    <property type="match status" value="1"/>
</dbReference>
<evidence type="ECO:0000256" key="4">
    <source>
        <dbReference type="ARBA" id="ARBA00022701"/>
    </source>
</evidence>
<keyword evidence="3" id="KW-0963">Cytoplasm</keyword>
<evidence type="ECO:0000256" key="3">
    <source>
        <dbReference type="ARBA" id="ARBA00022490"/>
    </source>
</evidence>
<dbReference type="Pfam" id="PF12777">
    <property type="entry name" value="MT"/>
    <property type="match status" value="2"/>
</dbReference>
<dbReference type="PANTHER" id="PTHR46532:SF13">
    <property type="entry name" value="CYTOPLASMIC DYNEIN 1 HEAVY CHAIN 1"/>
    <property type="match status" value="1"/>
</dbReference>
<dbReference type="Gene3D" id="1.20.920.60">
    <property type="match status" value="1"/>
</dbReference>
<reference evidence="14" key="1">
    <citation type="submission" date="2021-03" db="EMBL/GenBank/DDBJ databases">
        <authorList>
            <person name="Tran Van P."/>
        </authorList>
    </citation>
    <scope>NUCLEOTIDE SEQUENCE</scope>
</reference>
<dbReference type="Pfam" id="PF12781">
    <property type="entry name" value="AAA_9"/>
    <property type="match status" value="1"/>
</dbReference>
<protein>
    <recommendedName>
        <fullName evidence="13">AAA+ ATPase domain-containing protein</fullName>
    </recommendedName>
</protein>
<dbReference type="Pfam" id="PF18198">
    <property type="entry name" value="AAA_lid_11"/>
    <property type="match status" value="1"/>
</dbReference>
<keyword evidence="6" id="KW-0547">Nucleotide-binding</keyword>
<organism evidence="14 15">
    <name type="scientific">Timema podura</name>
    <name type="common">Walking stick</name>
    <dbReference type="NCBI Taxonomy" id="61482"/>
    <lineage>
        <taxon>Eukaryota</taxon>
        <taxon>Metazoa</taxon>
        <taxon>Ecdysozoa</taxon>
        <taxon>Arthropoda</taxon>
        <taxon>Hexapoda</taxon>
        <taxon>Insecta</taxon>
        <taxon>Pterygota</taxon>
        <taxon>Neoptera</taxon>
        <taxon>Polyneoptera</taxon>
        <taxon>Phasmatodea</taxon>
        <taxon>Timematodea</taxon>
        <taxon>Timematoidea</taxon>
        <taxon>Timematidae</taxon>
        <taxon>Timema</taxon>
    </lineage>
</organism>
<gene>
    <name evidence="14" type="ORF">TPAB3V08_LOCUS730</name>
</gene>
<dbReference type="InterPro" id="IPR035706">
    <property type="entry name" value="AAA_9"/>
</dbReference>
<evidence type="ECO:0000256" key="9">
    <source>
        <dbReference type="ARBA" id="ARBA00023054"/>
    </source>
</evidence>
<evidence type="ECO:0000256" key="11">
    <source>
        <dbReference type="ARBA" id="ARBA00023212"/>
    </source>
</evidence>
<dbReference type="Pfam" id="PF12775">
    <property type="entry name" value="AAA_7"/>
    <property type="match status" value="1"/>
</dbReference>
<sequence length="2774" mass="314792">MGRIFVGLCQVGAWGCFDEFNRLEERMLSAVSQQVQTIQEALKSAQEGKKEGSISVELVGKQVRVSTDMAIFITMNPGYAGRSNLPDNLKKLFRSLAMTKPDRQLIAEVMLFSQGFRSAEKLACKIVPFFKLCDEQLSNQSHYDFGLRALKSVLVSAGNVKRDRIMKIKENMKLRGETNIDEASIAENLPEQEILIQSVCETMVPKLVAEDIPLLFSLLSDVFPNVGYTRAEMAGLKEQIRKVCQEEYLVCGEGEEQGGAWMEKVLQLYQICNLNHGLMMVGPSGSGKSTAWKILLKALERFEGTEGVAHVIDPKAISKEALYGVLDPNTREWTDGLFTHILRKIIDNVRGEINKRQWIIFDGDVDPEWVENLNSVLDDNKLLTLPNGERLSLPPNVRVMFEVQDLKYATLATVSRCGMVWFSEDVLSTEMIFENYMSRLRNIPLEEADEDSGFGKKSDNKEDILSPALQVQNDVSNILQSYFAPDGLVVRCLEFGMTQEHIMDFTRLRALSSLFSMLNQGVRNVLQYNHAHSDFPLPNEQLERYIPKCLVYALLWSFAGDAKLKVRSDMGDFIRSVTTVPLPPTSNVPIIDYEVSITGEWSPWSNKVPQIEVETHKVAAPDIVVPTLDTVRHESLLYTWLAEHKPLVLCGPPGSGKTMTLFSALRALPDMEVVGLNFSSATTPELLLKTFDHYCEYRKTPNGVVLAPVQLGKWLVLFCDEINLPDMDQYGTQRVISFLRQLVEHRGFFRASDQAWVSLERIQFVGACNPPTDPGRKPLSHRFLRHIYGTFSRAMLRLIPPLRGYAEPLTNAMVEFYLASQERFTQDMQPHYVYSPREMTRWVRGICEAIRPIESLNAEGLVRLWAHEALRLFQDRLVEDTERRWTNDNIDVVALKHFPGVDKEASLARPILYSNWLSKNYIPVNREELRDYVKARLKVFYEEELDVPLVLFDEVLDHVLRIDRIFRQPQGHLLLIGVSGAGKTTLSRFVAWMNGLSIFQIKVHNKYTGEDFDEDLRAVLRRSGCKDEKIAFILDESNVLDSGFLERMNTLLANGEYTTLMTQCKEGAQREGLMLDSNEELYKWFTGQVMRNLHVVFTMNPSSEGLKDRAATSPALFNRCVLNWFGDWSDGALFQVGREFTNRVDLDRPQWKAPDFFPAACTIMPATPTHRDAVINACVYVHQTLHKANARLAKRGGRTMAITPRHYLDFINHFVKLYNEKRSDLEEQQLHLNVGLNKIAETVEQVEEMQKSLAVKSQELQAKNEAANAKLRQMVKDQQEAEKKKVQSQEIQGELEVQTVKIAQKREDVMADLAQVEPAVIDAQAAVKSIKKQHLVEVRSMANPPAIVKVALESICLLLGENATEWRTILRSMANPPQLVKVALESICLLLGENAVDWKSIRAVIMRDNFINSIVSNFSTEDINDDVREKMKSRYLSNPDYNFEKVNRASMACGPMVKWAIAQINYADMLKRVEPLRDELHSLEVQADENKHRGEEVTDLITQLEHSIAAYKEEYAQLHFAGAGHQDRPRECSGQERWEATSETFRSQMSTIIGDVLLSSAFLAYAGYFDQHYRQNLFATWCHHLQQAALQFRADIARTEYLSNPDERLRWQANALPTDDLCTENAIMLKRFNRYPLIIDPSGQATEFILNEFRDKKITKTSFLDDSFRKNLESALRFGNPLLVQDVENYDPILNPVLNRELRRTGGRVLITLGDQDIDLSPSFVIFLSTRDPTVEFPPDICSRVTFVNFTVTRSSLQSQCLNQVLKSERPDIDEKRSDLLKLQGEFHLRLRQLEKSLLQALNDAKGKILDDDSVITTLETLKQEAADISKKVEETDKVIGEIETVSQQYMPLSQACSNIYFTMDSLNQIHFLYQYSLKFFLDIFSSVLLSNPKLSNTTDYGTRLAIITRDLFGVCYERVARGMLHTDRLTFALLLCRIHLKGVPGEVSLDQEFTFFLRGKEGMLTSKPPSMEGLNTEQLEALFRLSTRLQAFSKLAQHIQEMPEIGAWLQQGTPEQCVPKLWEEEKQLSLIGTAMYQLLRFFCVQAFRPDRVIAAGQLFVSAVLGEDFMPAAEKELDLASNVETELRANVPALLCSVPGFDASGRVDDLAAELSKPIASIAIGSAEGFNQADRAINLAVKSGRWVMLKNVHLAPQWLVQLEKKLHSLQPHAAFRLFLTMEINPKVPYNLLRAGRIFVFEPPPGIRANLLRTFSTVPASRMMKAPTERARLYFLLAWFHAIVQERLRYVPLGWAKYYEFNESDLRVACDTLDTWIEATAMGRTNLPPEKVPWDALVTLLSQCIYGGKIDNDYDQRLLASFLSKLFTPRSFEGDFALVANVDGVAGGPGGQRHITMPDGNRRDHFLHWIESLADRQTPSWLGLPNNAEKVLLTTRGTDLVSKLLKMQQLEDDDELAYSADEGLDKPHEQKGDGRPSWMRTLNNSASTWLNLLPKSLQTLRRTVDNIKDPLYRYFEREVNSGAKLLQDVIHDLDDVVLICRGEKKQTNYHRNMLSELVKGILPASWRRYTWITDFSQRIKQLQEVSLLVSQGGAKELKTFDVWLGGLLNPEAYITATRQCIAQANSWSLEELLMEVTITEASEGKQSIDDCSFGVTFDVWLGGLLNPEAYITATRQCIAQANSWSLEELLMEVTITEASEGKQSIDDCSFGVVGLKLQGATSRNNQLLLTSTIMMDLPVTYIRWISGSEVSRSGKLSLPVYLNSTSHRASLHRRSQHSARPGPPQLLRAWSCRAHFHRSQLNCVPPHVHNSSRIVS</sequence>
<dbReference type="InterPro" id="IPR041228">
    <property type="entry name" value="Dynein_C"/>
</dbReference>
<dbReference type="Gene3D" id="1.20.920.30">
    <property type="match status" value="1"/>
</dbReference>
<dbReference type="Gene3D" id="1.20.920.20">
    <property type="match status" value="3"/>
</dbReference>
<feature type="coiled-coil region" evidence="12">
    <location>
        <begin position="1239"/>
        <end position="1284"/>
    </location>
</feature>
<dbReference type="InterPro" id="IPR041658">
    <property type="entry name" value="AAA_lid_11"/>
</dbReference>
<dbReference type="Pfam" id="PF03028">
    <property type="entry name" value="Dynein_heavy"/>
    <property type="match status" value="1"/>
</dbReference>
<dbReference type="InterPro" id="IPR003593">
    <property type="entry name" value="AAA+_ATPase"/>
</dbReference>
<dbReference type="Pfam" id="PF12780">
    <property type="entry name" value="AAA_8"/>
    <property type="match status" value="1"/>
</dbReference>